<sequence length="149" mass="17024">MVLTQSHVPYFSTMPQDLPPHNPRYQLETSYLHPSFSLMDYGMLETMSRETLEVDMSFLVLMFLFHVGDAHSQGKAMRDEAGEQTVGYTGKVDISADNEKLREHLQGMQCRVMELEQVCKKMQSQMAKFIKSKAAAGHTTPRLMPRFCS</sequence>
<gene>
    <name evidence="2" type="ORF">V6N12_014115</name>
</gene>
<name>A0ABR2DJ67_9ROSI</name>
<protein>
    <submittedName>
        <fullName evidence="2">Uncharacterized protein</fullName>
    </submittedName>
</protein>
<reference evidence="2 3" key="1">
    <citation type="journal article" date="2024" name="G3 (Bethesda)">
        <title>Genome assembly of Hibiscus sabdariffa L. provides insights into metabolisms of medicinal natural products.</title>
        <authorList>
            <person name="Kim T."/>
        </authorList>
    </citation>
    <scope>NUCLEOTIDE SEQUENCE [LARGE SCALE GENOMIC DNA]</scope>
    <source>
        <strain evidence="2">TK-2024</strain>
        <tissue evidence="2">Old leaves</tissue>
    </source>
</reference>
<evidence type="ECO:0000256" key="1">
    <source>
        <dbReference type="SAM" id="Coils"/>
    </source>
</evidence>
<accession>A0ABR2DJ67</accession>
<dbReference type="Proteomes" id="UP001472677">
    <property type="component" value="Unassembled WGS sequence"/>
</dbReference>
<evidence type="ECO:0000313" key="3">
    <source>
        <dbReference type="Proteomes" id="UP001472677"/>
    </source>
</evidence>
<feature type="coiled-coil region" evidence="1">
    <location>
        <begin position="98"/>
        <end position="125"/>
    </location>
</feature>
<proteinExistence type="predicted"/>
<evidence type="ECO:0000313" key="2">
    <source>
        <dbReference type="EMBL" id="KAK8541481.1"/>
    </source>
</evidence>
<keyword evidence="3" id="KW-1185">Reference proteome</keyword>
<organism evidence="2 3">
    <name type="scientific">Hibiscus sabdariffa</name>
    <name type="common">roselle</name>
    <dbReference type="NCBI Taxonomy" id="183260"/>
    <lineage>
        <taxon>Eukaryota</taxon>
        <taxon>Viridiplantae</taxon>
        <taxon>Streptophyta</taxon>
        <taxon>Embryophyta</taxon>
        <taxon>Tracheophyta</taxon>
        <taxon>Spermatophyta</taxon>
        <taxon>Magnoliopsida</taxon>
        <taxon>eudicotyledons</taxon>
        <taxon>Gunneridae</taxon>
        <taxon>Pentapetalae</taxon>
        <taxon>rosids</taxon>
        <taxon>malvids</taxon>
        <taxon>Malvales</taxon>
        <taxon>Malvaceae</taxon>
        <taxon>Malvoideae</taxon>
        <taxon>Hibiscus</taxon>
    </lineage>
</organism>
<dbReference type="EMBL" id="JBBPBM010000024">
    <property type="protein sequence ID" value="KAK8541481.1"/>
    <property type="molecule type" value="Genomic_DNA"/>
</dbReference>
<keyword evidence="1" id="KW-0175">Coiled coil</keyword>
<comment type="caution">
    <text evidence="2">The sequence shown here is derived from an EMBL/GenBank/DDBJ whole genome shotgun (WGS) entry which is preliminary data.</text>
</comment>